<comment type="similarity">
    <text evidence="1">Belongs to the protein kinase superfamily. STE Ser/Thr protein kinase family. MAP kinase kinase kinase subfamily.</text>
</comment>
<dbReference type="InterPro" id="IPR017441">
    <property type="entry name" value="Protein_kinase_ATP_BS"/>
</dbReference>
<evidence type="ECO:0000259" key="13">
    <source>
        <dbReference type="PROSITE" id="PS50011"/>
    </source>
</evidence>
<feature type="region of interest" description="Disordered" evidence="11">
    <location>
        <begin position="277"/>
        <end position="301"/>
    </location>
</feature>
<gene>
    <name evidence="14" type="ORF">OsJ_10220</name>
</gene>
<dbReference type="EMBL" id="CM000140">
    <property type="protein sequence ID" value="EEE58737.1"/>
    <property type="molecule type" value="Genomic_DNA"/>
</dbReference>
<reference evidence="14" key="1">
    <citation type="journal article" date="2005" name="PLoS Biol.">
        <title>The genomes of Oryza sativa: a history of duplications.</title>
        <authorList>
            <person name="Yu J."/>
            <person name="Wang J."/>
            <person name="Lin W."/>
            <person name="Li S."/>
            <person name="Li H."/>
            <person name="Zhou J."/>
            <person name="Ni P."/>
            <person name="Dong W."/>
            <person name="Hu S."/>
            <person name="Zeng C."/>
            <person name="Zhang J."/>
            <person name="Zhang Y."/>
            <person name="Li R."/>
            <person name="Xu Z."/>
            <person name="Li S."/>
            <person name="Li X."/>
            <person name="Zheng H."/>
            <person name="Cong L."/>
            <person name="Lin L."/>
            <person name="Yin J."/>
            <person name="Geng J."/>
            <person name="Li G."/>
            <person name="Shi J."/>
            <person name="Liu J."/>
            <person name="Lv H."/>
            <person name="Li J."/>
            <person name="Wang J."/>
            <person name="Deng Y."/>
            <person name="Ran L."/>
            <person name="Shi X."/>
            <person name="Wang X."/>
            <person name="Wu Q."/>
            <person name="Li C."/>
            <person name="Ren X."/>
            <person name="Wang J."/>
            <person name="Wang X."/>
            <person name="Li D."/>
            <person name="Liu D."/>
            <person name="Zhang X."/>
            <person name="Ji Z."/>
            <person name="Zhao W."/>
            <person name="Sun Y."/>
            <person name="Zhang Z."/>
            <person name="Bao J."/>
            <person name="Han Y."/>
            <person name="Dong L."/>
            <person name="Ji J."/>
            <person name="Chen P."/>
            <person name="Wu S."/>
            <person name="Liu J."/>
            <person name="Xiao Y."/>
            <person name="Bu D."/>
            <person name="Tan J."/>
            <person name="Yang L."/>
            <person name="Ye C."/>
            <person name="Zhang J."/>
            <person name="Xu J."/>
            <person name="Zhou Y."/>
            <person name="Yu Y."/>
            <person name="Zhang B."/>
            <person name="Zhuang S."/>
            <person name="Wei H."/>
            <person name="Liu B."/>
            <person name="Lei M."/>
            <person name="Yu H."/>
            <person name="Li Y."/>
            <person name="Xu H."/>
            <person name="Wei S."/>
            <person name="He X."/>
            <person name="Fang L."/>
            <person name="Zhang Z."/>
            <person name="Zhang Y."/>
            <person name="Huang X."/>
            <person name="Su Z."/>
            <person name="Tong W."/>
            <person name="Li J."/>
            <person name="Tong Z."/>
            <person name="Li S."/>
            <person name="Ye J."/>
            <person name="Wang L."/>
            <person name="Fang L."/>
            <person name="Lei T."/>
            <person name="Chen C."/>
            <person name="Chen H."/>
            <person name="Xu Z."/>
            <person name="Li H."/>
            <person name="Huang H."/>
            <person name="Zhang F."/>
            <person name="Xu H."/>
            <person name="Li N."/>
            <person name="Zhao C."/>
            <person name="Li S."/>
            <person name="Dong L."/>
            <person name="Huang Y."/>
            <person name="Li L."/>
            <person name="Xi Y."/>
            <person name="Qi Q."/>
            <person name="Li W."/>
            <person name="Zhang B."/>
            <person name="Hu W."/>
            <person name="Zhang Y."/>
            <person name="Tian X."/>
            <person name="Jiao Y."/>
            <person name="Liang X."/>
            <person name="Jin J."/>
            <person name="Gao L."/>
            <person name="Zheng W."/>
            <person name="Hao B."/>
            <person name="Liu S."/>
            <person name="Wang W."/>
            <person name="Yuan L."/>
            <person name="Cao M."/>
            <person name="McDermott J."/>
            <person name="Samudrala R."/>
            <person name="Wang J."/>
            <person name="Wong G.K."/>
            <person name="Yang H."/>
        </authorList>
    </citation>
    <scope>NUCLEOTIDE SEQUENCE [LARGE SCALE GENOMIC DNA]</scope>
</reference>
<dbReference type="Pfam" id="PF00069">
    <property type="entry name" value="Pkinase"/>
    <property type="match status" value="2"/>
</dbReference>
<organism evidence="14">
    <name type="scientific">Oryza sativa subsp. japonica</name>
    <name type="common">Rice</name>
    <dbReference type="NCBI Taxonomy" id="39947"/>
    <lineage>
        <taxon>Eukaryota</taxon>
        <taxon>Viridiplantae</taxon>
        <taxon>Streptophyta</taxon>
        <taxon>Embryophyta</taxon>
        <taxon>Tracheophyta</taxon>
        <taxon>Spermatophyta</taxon>
        <taxon>Magnoliopsida</taxon>
        <taxon>Liliopsida</taxon>
        <taxon>Poales</taxon>
        <taxon>Poaceae</taxon>
        <taxon>BOP clade</taxon>
        <taxon>Oryzoideae</taxon>
        <taxon>Oryzeae</taxon>
        <taxon>Oryzinae</taxon>
        <taxon>Oryza</taxon>
        <taxon>Oryza sativa</taxon>
    </lineage>
</organism>
<dbReference type="GO" id="GO:1902065">
    <property type="term" value="P:response to L-glutamate"/>
    <property type="evidence" value="ECO:0007669"/>
    <property type="project" value="UniProtKB-ARBA"/>
</dbReference>
<feature type="region of interest" description="Disordered" evidence="11">
    <location>
        <begin position="67"/>
        <end position="166"/>
    </location>
</feature>
<dbReference type="PANTHER" id="PTHR48016">
    <property type="entry name" value="MAP KINASE KINASE KINASE SSK2-RELATED-RELATED"/>
    <property type="match status" value="1"/>
</dbReference>
<dbReference type="FunFam" id="3.30.200.20:FF:000713">
    <property type="entry name" value="Mitogen-activated protein kinase 1, putative, expressed"/>
    <property type="match status" value="1"/>
</dbReference>
<dbReference type="InterPro" id="IPR011009">
    <property type="entry name" value="Kinase-like_dom_sf"/>
</dbReference>
<dbReference type="Proteomes" id="UP000007752">
    <property type="component" value="Chromosome 3"/>
</dbReference>
<evidence type="ECO:0000256" key="12">
    <source>
        <dbReference type="SAM" id="SignalP"/>
    </source>
</evidence>
<evidence type="ECO:0000313" key="14">
    <source>
        <dbReference type="EMBL" id="EEE58737.1"/>
    </source>
</evidence>
<evidence type="ECO:0000256" key="2">
    <source>
        <dbReference type="ARBA" id="ARBA00012406"/>
    </source>
</evidence>
<feature type="compositionally biased region" description="Low complexity" evidence="11">
    <location>
        <begin position="284"/>
        <end position="301"/>
    </location>
</feature>
<feature type="compositionally biased region" description="Low complexity" evidence="11">
    <location>
        <begin position="152"/>
        <end position="161"/>
    </location>
</feature>
<dbReference type="GO" id="GO:0005524">
    <property type="term" value="F:ATP binding"/>
    <property type="evidence" value="ECO:0007669"/>
    <property type="project" value="UniProtKB-UniRule"/>
</dbReference>
<dbReference type="InterPro" id="IPR050538">
    <property type="entry name" value="MAP_kinase_kinase_kinase"/>
</dbReference>
<accession>B9F757</accession>
<dbReference type="AlphaFoldDB" id="B9F757"/>
<feature type="signal peptide" evidence="12">
    <location>
        <begin position="1"/>
        <end position="20"/>
    </location>
</feature>
<feature type="region of interest" description="Disordered" evidence="11">
    <location>
        <begin position="180"/>
        <end position="210"/>
    </location>
</feature>
<proteinExistence type="inferred from homology"/>
<keyword evidence="5 10" id="KW-0547">Nucleotide-binding</keyword>
<evidence type="ECO:0000256" key="10">
    <source>
        <dbReference type="PROSITE-ProRule" id="PRU10141"/>
    </source>
</evidence>
<dbReference type="PANTHER" id="PTHR48016:SF29">
    <property type="entry name" value="MITOGEN-ACTIVATED PROTEIN KINASE KINASE KINASE 1-RELATED"/>
    <property type="match status" value="1"/>
</dbReference>
<keyword evidence="6" id="KW-0418">Kinase</keyword>
<keyword evidence="12" id="KW-0732">Signal</keyword>
<evidence type="ECO:0000256" key="7">
    <source>
        <dbReference type="ARBA" id="ARBA00022840"/>
    </source>
</evidence>
<dbReference type="SUPFAM" id="SSF56112">
    <property type="entry name" value="Protein kinase-like (PK-like)"/>
    <property type="match status" value="2"/>
</dbReference>
<sequence length="721" mass="80466">MGAARRAAVAVVVVWGLVEAAPPARTPERREAHRIRRLELLRLPAVPARRVRACVRVAVARLLPGVLPRPHELPDRRERRRVQGRAAALLQPRPLRRRRLRRPVADWEAHKAGRSSFSSSASTPKPREEPPARDSPVRREVAAEEEPPSLPAPAAAPVLPAKETPRSVAIEAPAPLLRVDPWEPARPDVRKASGEGGIKGVRPPPVVLKPPPSMVRPAVCVVESTWDILRSFAPEEDSHAHAPASRSGGDSACQDAGEEEDDAAAVLTLEELRLGETSEEFTGTSSLSTTNDDETSSTTTESMFYISPNGRFRRKIRSWNRGMLLGSGSFGTVFEGISDEGVFFAVKEVCLCDQGSNAQQCIFQLEQEIALLSQFEHENIVQYYGTDKLISTSYDLMFYSEGVFFAVKEVCLCDQGSNAQQCIFQLEQEIALLSQFEHENIVQYYGTDKEDSKLYIFLELVTQGSLASLYQKYRLRDTHVSAYTRQILNGLTYLHERNIVHRDIKCANILVHANGSVKLADFGLAKEITKFNVLKSCKGTVYWMAPEVVNPKTTYGPEADIWSLGCTVLEMLTRQLPYPGLEWTQALYRIGKGEPPAIPNCLSRDARDFISQCVKPNPQDRPSAAKLLEHPFVNRSMRSIRSMRTSSRSNSSILVLLIMWSWPGRTIRYREAILSTAQSSTPTIAFHLLILSHSLLRGDMSWFSQRLIFSPENRLNVHSSA</sequence>
<feature type="binding site" evidence="10">
    <location>
        <position position="347"/>
    </location>
    <ligand>
        <name>ATP</name>
        <dbReference type="ChEBI" id="CHEBI:30616"/>
    </ligand>
</feature>
<keyword evidence="7 10" id="KW-0067">ATP-binding</keyword>
<evidence type="ECO:0000256" key="6">
    <source>
        <dbReference type="ARBA" id="ARBA00022777"/>
    </source>
</evidence>
<feature type="chain" id="PRO_5002883705" description="mitogen-activated protein kinase kinase kinase" evidence="12">
    <location>
        <begin position="21"/>
        <end position="721"/>
    </location>
</feature>
<dbReference type="InterPro" id="IPR000719">
    <property type="entry name" value="Prot_kinase_dom"/>
</dbReference>
<name>B9F757_ORYSJ</name>
<comment type="catalytic activity">
    <reaction evidence="9">
        <text>L-seryl-[protein] + ATP = O-phospho-L-seryl-[protein] + ADP + H(+)</text>
        <dbReference type="Rhea" id="RHEA:17989"/>
        <dbReference type="Rhea" id="RHEA-COMP:9863"/>
        <dbReference type="Rhea" id="RHEA-COMP:11604"/>
        <dbReference type="ChEBI" id="CHEBI:15378"/>
        <dbReference type="ChEBI" id="CHEBI:29999"/>
        <dbReference type="ChEBI" id="CHEBI:30616"/>
        <dbReference type="ChEBI" id="CHEBI:83421"/>
        <dbReference type="ChEBI" id="CHEBI:456216"/>
        <dbReference type="EC" id="2.7.11.25"/>
    </reaction>
</comment>
<dbReference type="InterPro" id="IPR008271">
    <property type="entry name" value="Ser/Thr_kinase_AS"/>
</dbReference>
<evidence type="ECO:0000256" key="4">
    <source>
        <dbReference type="ARBA" id="ARBA00022679"/>
    </source>
</evidence>
<dbReference type="GO" id="GO:0004709">
    <property type="term" value="F:MAP kinase kinase kinase activity"/>
    <property type="evidence" value="ECO:0007669"/>
    <property type="project" value="UniProtKB-EC"/>
</dbReference>
<keyword evidence="3" id="KW-0723">Serine/threonine-protein kinase</keyword>
<feature type="compositionally biased region" description="Low complexity" evidence="11">
    <location>
        <begin position="84"/>
        <end position="93"/>
    </location>
</feature>
<evidence type="ECO:0000256" key="11">
    <source>
        <dbReference type="SAM" id="MobiDB-lite"/>
    </source>
</evidence>
<feature type="compositionally biased region" description="Basic and acidic residues" evidence="11">
    <location>
        <begin position="125"/>
        <end position="142"/>
    </location>
</feature>
<dbReference type="SMART" id="SM00220">
    <property type="entry name" value="S_TKc"/>
    <property type="match status" value="1"/>
</dbReference>
<dbReference type="PROSITE" id="PS00107">
    <property type="entry name" value="PROTEIN_KINASE_ATP"/>
    <property type="match status" value="1"/>
</dbReference>
<feature type="region of interest" description="Disordered" evidence="11">
    <location>
        <begin position="237"/>
        <end position="261"/>
    </location>
</feature>
<dbReference type="PROSITE" id="PS50011">
    <property type="entry name" value="PROTEIN_KINASE_DOM"/>
    <property type="match status" value="1"/>
</dbReference>
<dbReference type="PROSITE" id="PS00108">
    <property type="entry name" value="PROTEIN_KINASE_ST"/>
    <property type="match status" value="1"/>
</dbReference>
<dbReference type="Gene3D" id="1.10.510.10">
    <property type="entry name" value="Transferase(Phosphotransferase) domain 1"/>
    <property type="match status" value="1"/>
</dbReference>
<evidence type="ECO:0000256" key="5">
    <source>
        <dbReference type="ARBA" id="ARBA00022741"/>
    </source>
</evidence>
<protein>
    <recommendedName>
        <fullName evidence="2">mitogen-activated protein kinase kinase kinase</fullName>
        <ecNumber evidence="2">2.7.11.25</ecNumber>
    </recommendedName>
</protein>
<feature type="domain" description="Protein kinase" evidence="13">
    <location>
        <begin position="319"/>
        <end position="633"/>
    </location>
</feature>
<dbReference type="FunFam" id="1.10.510.10:FF:000359">
    <property type="entry name" value="Mitogen-activated protein kinase 1, putative, expressed"/>
    <property type="match status" value="1"/>
</dbReference>
<dbReference type="EC" id="2.7.11.25" evidence="2"/>
<evidence type="ECO:0000256" key="9">
    <source>
        <dbReference type="ARBA" id="ARBA00048329"/>
    </source>
</evidence>
<feature type="compositionally biased region" description="Basic and acidic residues" evidence="11">
    <location>
        <begin position="180"/>
        <end position="193"/>
    </location>
</feature>
<keyword evidence="4" id="KW-0808">Transferase</keyword>
<dbReference type="Gene3D" id="3.30.200.20">
    <property type="entry name" value="Phosphorylase Kinase, domain 1"/>
    <property type="match status" value="1"/>
</dbReference>
<reference evidence="14" key="2">
    <citation type="submission" date="2008-12" db="EMBL/GenBank/DDBJ databases">
        <title>Improved gene annotation of the rice (Oryza sativa) genomes.</title>
        <authorList>
            <person name="Wang J."/>
            <person name="Li R."/>
            <person name="Fan W."/>
            <person name="Huang Q."/>
            <person name="Zhang J."/>
            <person name="Zhou Y."/>
            <person name="Hu Y."/>
            <person name="Zi S."/>
            <person name="Li J."/>
            <person name="Ni P."/>
            <person name="Zheng H."/>
            <person name="Zhang Y."/>
            <person name="Zhao M."/>
            <person name="Hao Q."/>
            <person name="McDermott J."/>
            <person name="Samudrala R."/>
            <person name="Kristiansen K."/>
            <person name="Wong G.K.-S."/>
        </authorList>
    </citation>
    <scope>NUCLEOTIDE SEQUENCE</scope>
</reference>
<evidence type="ECO:0000256" key="3">
    <source>
        <dbReference type="ARBA" id="ARBA00022527"/>
    </source>
</evidence>
<evidence type="ECO:0000256" key="8">
    <source>
        <dbReference type="ARBA" id="ARBA00047559"/>
    </source>
</evidence>
<evidence type="ECO:0000256" key="1">
    <source>
        <dbReference type="ARBA" id="ARBA00006529"/>
    </source>
</evidence>
<comment type="catalytic activity">
    <reaction evidence="8">
        <text>L-threonyl-[protein] + ATP = O-phospho-L-threonyl-[protein] + ADP + H(+)</text>
        <dbReference type="Rhea" id="RHEA:46608"/>
        <dbReference type="Rhea" id="RHEA-COMP:11060"/>
        <dbReference type="Rhea" id="RHEA-COMP:11605"/>
        <dbReference type="ChEBI" id="CHEBI:15378"/>
        <dbReference type="ChEBI" id="CHEBI:30013"/>
        <dbReference type="ChEBI" id="CHEBI:30616"/>
        <dbReference type="ChEBI" id="CHEBI:61977"/>
        <dbReference type="ChEBI" id="CHEBI:456216"/>
        <dbReference type="EC" id="2.7.11.25"/>
    </reaction>
</comment>